<dbReference type="InterPro" id="IPR004463">
    <property type="entry name" value="UDP-acyl_GlcNac_deAcase"/>
</dbReference>
<dbReference type="PANTHER" id="PTHR33694">
    <property type="entry name" value="UDP-3-O-ACYL-N-ACETYLGLUCOSAMINE DEACETYLASE 1, MITOCHONDRIAL-RELATED"/>
    <property type="match status" value="1"/>
</dbReference>
<accession>A0A2U2PMZ4</accession>
<comment type="pathway">
    <text evidence="4 17">Glycolipid biosynthesis; lipid IV(A) biosynthesis; lipid IV(A) from (3R)-3-hydroxytetradecanoyl-[acyl-carrier-protein] and UDP-N-acetyl-alpha-D-glucosamine: step 2/6.</text>
</comment>
<evidence type="ECO:0000256" key="12">
    <source>
        <dbReference type="ARBA" id="ARBA00023239"/>
    </source>
</evidence>
<evidence type="ECO:0000313" key="20">
    <source>
        <dbReference type="Proteomes" id="UP000245647"/>
    </source>
</evidence>
<reference evidence="19 20" key="1">
    <citation type="submission" date="2018-04" db="EMBL/GenBank/DDBJ databases">
        <title>Pedobacter chongqingensis sp. nov., isolated from a rottenly hemp rope.</title>
        <authorList>
            <person name="Cai Y."/>
        </authorList>
    </citation>
    <scope>NUCLEOTIDE SEQUENCE [LARGE SCALE GENOMIC DNA]</scope>
    <source>
        <strain evidence="19 20">FJ4-8</strain>
    </source>
</reference>
<dbReference type="Gene3D" id="3.30.1700.10">
    <property type="entry name" value="lpxc deacetylase, domain 2"/>
    <property type="match status" value="1"/>
</dbReference>
<evidence type="ECO:0000256" key="17">
    <source>
        <dbReference type="HAMAP-Rule" id="MF_00388"/>
    </source>
</evidence>
<dbReference type="EMBL" id="QEAS01000001">
    <property type="protein sequence ID" value="PWG82760.1"/>
    <property type="molecule type" value="Genomic_DNA"/>
</dbReference>
<dbReference type="Gene3D" id="3.30.230.20">
    <property type="entry name" value="lpxc deacetylase, domain 1"/>
    <property type="match status" value="1"/>
</dbReference>
<comment type="similarity">
    <text evidence="18">Belongs to the thioester dehydratase family. FabZ subfamily.</text>
</comment>
<dbReference type="Pfam" id="PF03331">
    <property type="entry name" value="LpxC"/>
    <property type="match status" value="2"/>
</dbReference>
<keyword evidence="20" id="KW-1185">Reference proteome</keyword>
<dbReference type="CDD" id="cd01288">
    <property type="entry name" value="FabZ"/>
    <property type="match status" value="1"/>
</dbReference>
<comment type="subcellular location">
    <subcellularLocation>
        <location evidence="3 18">Cytoplasm</location>
    </subcellularLocation>
</comment>
<dbReference type="InterPro" id="IPR020568">
    <property type="entry name" value="Ribosomal_Su5_D2-typ_SF"/>
</dbReference>
<comment type="cofactor">
    <cofactor evidence="1 17">
        <name>Zn(2+)</name>
        <dbReference type="ChEBI" id="CHEBI:29105"/>
    </cofactor>
</comment>
<keyword evidence="10 17" id="KW-0862">Zinc</keyword>
<comment type="function">
    <text evidence="2 17">Catalyzes the hydrolysis of UDP-3-O-myristoyl-N-acetylglucosamine to form UDP-3-O-myristoylglucosamine and acetate, the committed step in lipid A biosynthesis.</text>
</comment>
<evidence type="ECO:0000256" key="2">
    <source>
        <dbReference type="ARBA" id="ARBA00002923"/>
    </source>
</evidence>
<keyword evidence="12 18" id="KW-0456">Lyase</keyword>
<evidence type="ECO:0000256" key="7">
    <source>
        <dbReference type="ARBA" id="ARBA00022556"/>
    </source>
</evidence>
<dbReference type="Pfam" id="PF07977">
    <property type="entry name" value="FabA"/>
    <property type="match status" value="1"/>
</dbReference>
<dbReference type="NCBIfam" id="TIGR00325">
    <property type="entry name" value="lpxC"/>
    <property type="match status" value="1"/>
</dbReference>
<dbReference type="GO" id="GO:0006633">
    <property type="term" value="P:fatty acid biosynthetic process"/>
    <property type="evidence" value="ECO:0007669"/>
    <property type="project" value="UniProtKB-UniRule"/>
</dbReference>
<feature type="active site" evidence="18">
    <location>
        <position position="368"/>
    </location>
</feature>
<dbReference type="AlphaFoldDB" id="A0A2U2PMZ4"/>
<feature type="binding site" evidence="17">
    <location>
        <position position="266"/>
    </location>
    <ligand>
        <name>Zn(2+)</name>
        <dbReference type="ChEBI" id="CHEBI:29105"/>
    </ligand>
</feature>
<comment type="caution">
    <text evidence="19">The sequence shown here is derived from an EMBL/GenBank/DDBJ whole genome shotgun (WGS) entry which is preliminary data.</text>
</comment>
<dbReference type="Proteomes" id="UP000245647">
    <property type="component" value="Unassembled WGS sequence"/>
</dbReference>
<comment type="similarity">
    <text evidence="16">In the C-terminal section; belongs to the thioester dehydratase family.</text>
</comment>
<evidence type="ECO:0000256" key="6">
    <source>
        <dbReference type="ARBA" id="ARBA00022516"/>
    </source>
</evidence>
<evidence type="ECO:0000256" key="5">
    <source>
        <dbReference type="ARBA" id="ARBA00022490"/>
    </source>
</evidence>
<keyword evidence="9 17" id="KW-0378">Hydrolase</keyword>
<keyword evidence="5 18" id="KW-0963">Cytoplasm</keyword>
<dbReference type="GO" id="GO:0016020">
    <property type="term" value="C:membrane"/>
    <property type="evidence" value="ECO:0007669"/>
    <property type="project" value="GOC"/>
</dbReference>
<evidence type="ECO:0000256" key="9">
    <source>
        <dbReference type="ARBA" id="ARBA00022801"/>
    </source>
</evidence>
<dbReference type="NCBIfam" id="NF009667">
    <property type="entry name" value="PRK13188.1"/>
    <property type="match status" value="1"/>
</dbReference>
<dbReference type="FunFam" id="3.10.129.10:FF:000001">
    <property type="entry name" value="3-hydroxyacyl-[acyl-carrier-protein] dehydratase FabZ"/>
    <property type="match status" value="1"/>
</dbReference>
<dbReference type="SUPFAM" id="SSF54637">
    <property type="entry name" value="Thioesterase/thiol ester dehydrase-isomerase"/>
    <property type="match status" value="1"/>
</dbReference>
<dbReference type="HAMAP" id="MF_00406">
    <property type="entry name" value="FabZ"/>
    <property type="match status" value="1"/>
</dbReference>
<dbReference type="NCBIfam" id="NF000582">
    <property type="entry name" value="PRK00006.1"/>
    <property type="match status" value="1"/>
</dbReference>
<evidence type="ECO:0000256" key="10">
    <source>
        <dbReference type="ARBA" id="ARBA00022833"/>
    </source>
</evidence>
<dbReference type="EC" id="4.2.1.59" evidence="18"/>
<evidence type="ECO:0000256" key="8">
    <source>
        <dbReference type="ARBA" id="ARBA00022723"/>
    </source>
</evidence>
<dbReference type="GO" id="GO:0005737">
    <property type="term" value="C:cytoplasm"/>
    <property type="evidence" value="ECO:0007669"/>
    <property type="project" value="UniProtKB-SubCell"/>
</dbReference>
<dbReference type="EC" id="3.5.1.108" evidence="17"/>
<comment type="catalytic activity">
    <reaction evidence="13 17">
        <text>a UDP-3-O-[(3R)-3-hydroxyacyl]-N-acetyl-alpha-D-glucosamine + H2O = a UDP-3-O-[(3R)-3-hydroxyacyl]-alpha-D-glucosamine + acetate</text>
        <dbReference type="Rhea" id="RHEA:67816"/>
        <dbReference type="ChEBI" id="CHEBI:15377"/>
        <dbReference type="ChEBI" id="CHEBI:30089"/>
        <dbReference type="ChEBI" id="CHEBI:137740"/>
        <dbReference type="ChEBI" id="CHEBI:173225"/>
        <dbReference type="EC" id="3.5.1.108"/>
    </reaction>
</comment>
<comment type="similarity">
    <text evidence="17">Belongs to the LpxC family.</text>
</comment>
<comment type="function">
    <text evidence="14 18">Involved in unsaturated fatty acids biosynthesis. Catalyzes the dehydration of short chain beta-hydroxyacyl-ACPs and long chain saturated and unsaturated beta-hydroxyacyl-ACPs.</text>
</comment>
<keyword evidence="11 17" id="KW-0443">Lipid metabolism</keyword>
<evidence type="ECO:0000256" key="15">
    <source>
        <dbReference type="ARBA" id="ARBA00061221"/>
    </source>
</evidence>
<dbReference type="GO" id="GO:0009245">
    <property type="term" value="P:lipid A biosynthetic process"/>
    <property type="evidence" value="ECO:0007669"/>
    <property type="project" value="UniProtKB-UniRule"/>
</dbReference>
<sequence length="469" mass="52448">MNVKQRTIREEITISGTGLHTGQPVNMTFKPAPENHGYKFKRVDIDGQPIIDADVDNVTDTSRGTTISQNGASVSTVEHVLAALVGFQIDNVLIELDGPETPIMDGSSIQFIEAFEKAGLVEQEADREYYVIPNNIHYTEPDRRVEMVAMPLEDDYRFTCMIDYNSPVLGSQHAAITGISEFKKEVASSRTFCFLHELEMLLEHNLIKGGDLNNAIVVVDKEVSKDELKHLAVLFHREDIDVAKEGILNNIELRHQNEPARHKLLDMIGDLALVGTPLRGHIMAARPGHAANVAFAKRIKAQIKRERSKKTVKVYDPTMPPVYDTTQIMNILPHRQPFLLVDKILELTKNHVVGLKNVTMNEDFFRGHFPGSPIFPGVLHIEAMAQTGGILVLNTVPDPENWLTLFLKIENARFKAQVTPGDTVIYRCDLMTPIRRGIAQMKGVGMVGEKVVVEAELMAQIVKVKNEEQ</sequence>
<evidence type="ECO:0000256" key="13">
    <source>
        <dbReference type="ARBA" id="ARBA00024535"/>
    </source>
</evidence>
<dbReference type="PANTHER" id="PTHR33694:SF1">
    <property type="entry name" value="UDP-3-O-ACYL-N-ACETYLGLUCOSAMINE DEACETYLASE 1, MITOCHONDRIAL-RELATED"/>
    <property type="match status" value="1"/>
</dbReference>
<comment type="similarity">
    <text evidence="15">In the N-terminal section; belongs to the LpxC family.</text>
</comment>
<name>A0A2U2PMZ4_9SPHI</name>
<keyword evidence="7 17" id="KW-0441">Lipid A biosynthesis</keyword>
<dbReference type="GO" id="GO:0046872">
    <property type="term" value="F:metal ion binding"/>
    <property type="evidence" value="ECO:0007669"/>
    <property type="project" value="UniProtKB-KW"/>
</dbReference>
<evidence type="ECO:0000256" key="16">
    <source>
        <dbReference type="ARBA" id="ARBA00061355"/>
    </source>
</evidence>
<evidence type="ECO:0000313" key="19">
    <source>
        <dbReference type="EMBL" id="PWG82760.1"/>
    </source>
</evidence>
<dbReference type="InterPro" id="IPR029069">
    <property type="entry name" value="HotDog_dom_sf"/>
</dbReference>
<evidence type="ECO:0000256" key="4">
    <source>
        <dbReference type="ARBA" id="ARBA00005002"/>
    </source>
</evidence>
<proteinExistence type="inferred from homology"/>
<gene>
    <name evidence="17" type="primary">lpxC</name>
    <name evidence="18" type="synonym">fabZ</name>
    <name evidence="19" type="ORF">DDR33_01455</name>
</gene>
<dbReference type="GO" id="GO:0103117">
    <property type="term" value="F:UDP-3-O-acyl-N-acetylglucosamine deacetylase activity"/>
    <property type="evidence" value="ECO:0007669"/>
    <property type="project" value="UniProtKB-UniRule"/>
</dbReference>
<dbReference type="HAMAP" id="MF_00388">
    <property type="entry name" value="LpxC"/>
    <property type="match status" value="1"/>
</dbReference>
<dbReference type="InterPro" id="IPR011334">
    <property type="entry name" value="UDP-acyl_GlcNac_deAcase_C"/>
</dbReference>
<organism evidence="19 20">
    <name type="scientific">Pararcticibacter amylolyticus</name>
    <dbReference type="NCBI Taxonomy" id="2173175"/>
    <lineage>
        <taxon>Bacteria</taxon>
        <taxon>Pseudomonadati</taxon>
        <taxon>Bacteroidota</taxon>
        <taxon>Sphingobacteriia</taxon>
        <taxon>Sphingobacteriales</taxon>
        <taxon>Sphingobacteriaceae</taxon>
        <taxon>Pararcticibacter</taxon>
    </lineage>
</organism>
<protein>
    <recommendedName>
        <fullName evidence="17 18">Multifunctional fusion protein</fullName>
    </recommendedName>
    <domain>
        <recommendedName>
            <fullName evidence="18">3-hydroxyacyl-[acyl-carrier-protein] dehydratase FabZ</fullName>
            <ecNumber evidence="18">4.2.1.59</ecNumber>
        </recommendedName>
        <alternativeName>
            <fullName evidence="18">(3R)-hydroxymyristoyl-[acyl-carrier-protein] dehydratase</fullName>
        </alternativeName>
        <alternativeName>
            <fullName evidence="18">Beta-hydroxyacyl-ACP dehydratase</fullName>
            <shortName evidence="18">(3R)-hydroxymyristoyl-ACP dehydrase</shortName>
        </alternativeName>
    </domain>
    <domain>
        <recommendedName>
            <fullName evidence="17">UDP-3-O-acyl-N-acetylglucosamine deacetylase</fullName>
            <shortName evidence="17">UDP-3-O-acyl-GlcNAc deacetylase</shortName>
            <ecNumber evidence="17">3.5.1.108</ecNumber>
        </recommendedName>
        <alternativeName>
            <fullName evidence="17">UDP-3-O-[R-3-hydroxymyristoyl]-N-acetylglucosamine deacetylase</fullName>
        </alternativeName>
    </domain>
</protein>
<dbReference type="Gene3D" id="3.10.129.10">
    <property type="entry name" value="Hotdog Thioesterase"/>
    <property type="match status" value="1"/>
</dbReference>
<evidence type="ECO:0000256" key="11">
    <source>
        <dbReference type="ARBA" id="ARBA00023098"/>
    </source>
</evidence>
<dbReference type="GO" id="GO:0019171">
    <property type="term" value="F:(3R)-hydroxyacyl-[acyl-carrier-protein] dehydratase activity"/>
    <property type="evidence" value="ECO:0007669"/>
    <property type="project" value="UniProtKB-EC"/>
</dbReference>
<keyword evidence="8 17" id="KW-0479">Metal-binding</keyword>
<feature type="active site" description="Proton donor" evidence="17">
    <location>
        <position position="289"/>
    </location>
</feature>
<feature type="binding site" evidence="17">
    <location>
        <position position="79"/>
    </location>
    <ligand>
        <name>Zn(2+)</name>
        <dbReference type="ChEBI" id="CHEBI:29105"/>
    </ligand>
</feature>
<evidence type="ECO:0000256" key="18">
    <source>
        <dbReference type="HAMAP-Rule" id="MF_00406"/>
    </source>
</evidence>
<comment type="catalytic activity">
    <reaction evidence="18">
        <text>a (3R)-hydroxyacyl-[ACP] = a (2E)-enoyl-[ACP] + H2O</text>
        <dbReference type="Rhea" id="RHEA:13097"/>
        <dbReference type="Rhea" id="RHEA-COMP:9925"/>
        <dbReference type="Rhea" id="RHEA-COMP:9945"/>
        <dbReference type="ChEBI" id="CHEBI:15377"/>
        <dbReference type="ChEBI" id="CHEBI:78784"/>
        <dbReference type="ChEBI" id="CHEBI:78827"/>
        <dbReference type="EC" id="4.2.1.59"/>
    </reaction>
</comment>
<evidence type="ECO:0000256" key="14">
    <source>
        <dbReference type="ARBA" id="ARBA00025049"/>
    </source>
</evidence>
<dbReference type="InterPro" id="IPR013114">
    <property type="entry name" value="FabA_FabZ"/>
</dbReference>
<keyword evidence="6 17" id="KW-0444">Lipid biosynthesis</keyword>
<dbReference type="SUPFAM" id="SSF54211">
    <property type="entry name" value="Ribosomal protein S5 domain 2-like"/>
    <property type="match status" value="2"/>
</dbReference>
<dbReference type="InterPro" id="IPR010084">
    <property type="entry name" value="FabZ"/>
</dbReference>
<evidence type="ECO:0000256" key="3">
    <source>
        <dbReference type="ARBA" id="ARBA00004496"/>
    </source>
</evidence>
<feature type="binding site" evidence="17">
    <location>
        <position position="262"/>
    </location>
    <ligand>
        <name>Zn(2+)</name>
        <dbReference type="ChEBI" id="CHEBI:29105"/>
    </ligand>
</feature>
<evidence type="ECO:0000256" key="1">
    <source>
        <dbReference type="ARBA" id="ARBA00001947"/>
    </source>
</evidence>
<dbReference type="UniPathway" id="UPA00359">
    <property type="reaction ID" value="UER00478"/>
</dbReference>
<dbReference type="RefSeq" id="WP_109414178.1">
    <property type="nucleotide sequence ID" value="NZ_QEAS01000001.1"/>
</dbReference>
<dbReference type="InterPro" id="IPR015870">
    <property type="entry name" value="UDP-acyl_N-AcGlcN_deAcase_N"/>
</dbReference>
<dbReference type="OrthoDB" id="9772788at2"/>